<evidence type="ECO:0000259" key="1">
    <source>
        <dbReference type="Pfam" id="PF13452"/>
    </source>
</evidence>
<proteinExistence type="predicted"/>
<keyword evidence="3" id="KW-1185">Reference proteome</keyword>
<evidence type="ECO:0000313" key="3">
    <source>
        <dbReference type="Proteomes" id="UP000293568"/>
    </source>
</evidence>
<evidence type="ECO:0000313" key="2">
    <source>
        <dbReference type="EMBL" id="QAY65831.1"/>
    </source>
</evidence>
<reference evidence="2 3" key="1">
    <citation type="submission" date="2019-01" db="EMBL/GenBank/DDBJ databases">
        <title>Genome sequencing of strain FW100M-2.</title>
        <authorList>
            <person name="Heo J."/>
            <person name="Kim S.-J."/>
            <person name="Kim J.-S."/>
            <person name="Hong S.-B."/>
            <person name="Kwon S.-W."/>
        </authorList>
    </citation>
    <scope>NUCLEOTIDE SEQUENCE [LARGE SCALE GENOMIC DNA]</scope>
    <source>
        <strain evidence="2 3">FW100M-2</strain>
    </source>
</reference>
<dbReference type="OrthoDB" id="160199at2"/>
<dbReference type="Proteomes" id="UP000293568">
    <property type="component" value="Chromosome"/>
</dbReference>
<dbReference type="InterPro" id="IPR039569">
    <property type="entry name" value="FAS1-like_DH_region"/>
</dbReference>
<dbReference type="AlphaFoldDB" id="A0A4V0YEY5"/>
<dbReference type="Gene3D" id="3.10.129.10">
    <property type="entry name" value="Hotdog Thioesterase"/>
    <property type="match status" value="1"/>
</dbReference>
<accession>A0A4V0YEY5</accession>
<gene>
    <name evidence="2" type="ORF">ET464_04965</name>
</gene>
<dbReference type="Pfam" id="PF13452">
    <property type="entry name" value="FAS1_DH_region"/>
    <property type="match status" value="1"/>
</dbReference>
<dbReference type="RefSeq" id="WP_129438769.1">
    <property type="nucleotide sequence ID" value="NZ_CP035492.1"/>
</dbReference>
<organism evidence="2 3">
    <name type="scientific">Paenibacillus protaetiae</name>
    <dbReference type="NCBI Taxonomy" id="2509456"/>
    <lineage>
        <taxon>Bacteria</taxon>
        <taxon>Bacillati</taxon>
        <taxon>Bacillota</taxon>
        <taxon>Bacilli</taxon>
        <taxon>Bacillales</taxon>
        <taxon>Paenibacillaceae</taxon>
        <taxon>Paenibacillus</taxon>
    </lineage>
</organism>
<protein>
    <recommendedName>
        <fullName evidence="1">FAS1-like dehydratase domain-containing protein</fullName>
    </recommendedName>
</protein>
<name>A0A4V0YEY5_9BACL</name>
<dbReference type="SUPFAM" id="SSF54637">
    <property type="entry name" value="Thioesterase/thiol ester dehydrase-isomerase"/>
    <property type="match status" value="1"/>
</dbReference>
<dbReference type="EMBL" id="CP035492">
    <property type="protein sequence ID" value="QAY65831.1"/>
    <property type="molecule type" value="Genomic_DNA"/>
</dbReference>
<dbReference type="InterPro" id="IPR029069">
    <property type="entry name" value="HotDog_dom_sf"/>
</dbReference>
<sequence>MNKITFPYHLTAASIIAYAHSIEAPLQRIGEALIAPSTMPVAFWKIADAPWLDKGKTFLHGSQSFTYKAPLKAGAHLVCELELTKTEKKTGRSRNLILYTHVLTCTCGGERIVTAETVLIDAGDPL</sequence>
<dbReference type="KEGG" id="pprt:ET464_04965"/>
<feature type="domain" description="FAS1-like dehydratase" evidence="1">
    <location>
        <begin position="32"/>
        <end position="114"/>
    </location>
</feature>